<feature type="region of interest" description="Disordered" evidence="3">
    <location>
        <begin position="614"/>
        <end position="689"/>
    </location>
</feature>
<evidence type="ECO:0000256" key="3">
    <source>
        <dbReference type="SAM" id="MobiDB-lite"/>
    </source>
</evidence>
<dbReference type="PANTHER" id="PTHR16222:SF24">
    <property type="entry name" value="ADP-RIBOSYLHYDROLASE ARH3"/>
    <property type="match status" value="1"/>
</dbReference>
<evidence type="ECO:0000313" key="5">
    <source>
        <dbReference type="EMBL" id="QGK69266.1"/>
    </source>
</evidence>
<feature type="compositionally biased region" description="Low complexity" evidence="3">
    <location>
        <begin position="200"/>
        <end position="214"/>
    </location>
</feature>
<dbReference type="InterPro" id="IPR036705">
    <property type="entry name" value="Ribosyl_crysJ1_sf"/>
</dbReference>
<feature type="domain" description="SseB protein N-terminal" evidence="4">
    <location>
        <begin position="87"/>
        <end position="184"/>
    </location>
</feature>
<dbReference type="PANTHER" id="PTHR16222">
    <property type="entry name" value="ADP-RIBOSYLGLYCOHYDROLASE"/>
    <property type="match status" value="1"/>
</dbReference>
<gene>
    <name evidence="5" type="ORF">GIY23_06705</name>
</gene>
<feature type="compositionally biased region" description="Polar residues" evidence="3">
    <location>
        <begin position="654"/>
        <end position="665"/>
    </location>
</feature>
<dbReference type="Pfam" id="PF07179">
    <property type="entry name" value="SseB"/>
    <property type="match status" value="1"/>
</dbReference>
<sequence>MNTQQQSRPVITPAMREQAAKQPNTWLYVVDPIFTDPNAEVPPWGFIGGYRVDERGELTDDFSPNPNYRPSPVALRLPTPTNDVERALQLTTTGYAQGPTLLAALLDAELMLFSQPQGSGLVTVEHESGRRQLQVFTSDAYLPQTWTSWQKLTGRQIADHTLTGVDVQINPTSPVKARIPGEDLVKTAATSPQSQNGSRPTPAASPGTPPADATQPVASASVQEAGSDDAGEPVTSSEQSADAAPATDSRFRTRMLGSMLAAAAGDALGAPVSHLPLDEIRERCGESGVTEYDREQSGMFSTDMQVMLFALDGLVRAHATVRSWPTENPLPVQQLALQRWLHSRGVPWLEAAGPLADQHPEPGSWLLERPELSGDEAPGCAITAATRRFAASESPPPDLRSPDGVVRAGVVALWSEDLHEVFETASRDAALTCPHPGDHLAAGAAAAIVHGLLRGQPLDDAVRAARTVLVTFSGHDECDAALRSALELAENGAPSSRDLTDALGTGETGSQALAIAVAATAGASGIGQAVLIAVNHSGPSAATGTLCGVLSGALHGAAGLPGVWLRDLQYRDVIEELVRDALLEFSPKPPQDANWAHRYATVRNASGVEFPDVLEPITATDPGPSPATEPQESTADTEEQSAAATSGPDAVESTPDSANDSTSADPTEDSDSSALVRSTAEVEEATGTTDTGAAALGAVAVAGVAATAVTADEDDDAGRESPVAEAAPVSGVETAAGTEGAPEPEADETAIPDDAAATVEAQDASSEDEISDEEFRLITALRRFRDADADTSADRSQDLRKLLEEAFGPERATQLLGELTEDSAGRSAEAPDADATESETAVEPADETPSVSRDQRLTGAVLGGAVGDALGAPWMFTALHDIREDRPDGPRTYTEAFGRTGATTAITQQSLFVLDGLIRTALRSRTRETAAHAPSLVQFTLHHWLAAQGVPCPTPLPTGPLAAAIVEQGQRFPDETTLAALASQQSVPTLTAPPNEGDGPIATARGATVGFHAADVKHAVTSGAEIAVVTHGHSNGYLPAGALAGIVHGLDSGASVAESVAAVVEDLDNRDGSEATVQALRSALEATGDGPAAPESLASLGTGWTAPEALGIALAAALSHPEDFTAGVALAATHSGNSAATAAVCGAVLGAALGCDAVPEELTEALEVREVATQLATDFLRVDEVTADATPDWAKHYRA</sequence>
<dbReference type="InterPro" id="IPR047659">
    <property type="entry name" value="T7SS_assoc"/>
</dbReference>
<organism evidence="5 6">
    <name type="scientific">Allosaccharopolyspora coralli</name>
    <dbReference type="NCBI Taxonomy" id="2665642"/>
    <lineage>
        <taxon>Bacteria</taxon>
        <taxon>Bacillati</taxon>
        <taxon>Actinomycetota</taxon>
        <taxon>Actinomycetes</taxon>
        <taxon>Pseudonocardiales</taxon>
        <taxon>Pseudonocardiaceae</taxon>
        <taxon>Allosaccharopolyspora</taxon>
    </lineage>
</organism>
<dbReference type="NCBIfam" id="NF033532">
    <property type="entry name" value="lone7para_assoc"/>
    <property type="match status" value="1"/>
</dbReference>
<proteinExistence type="inferred from homology"/>
<dbReference type="KEGG" id="sace:GIY23_06705"/>
<feature type="compositionally biased region" description="Polar residues" evidence="3">
    <location>
        <begin position="628"/>
        <end position="644"/>
    </location>
</feature>
<keyword evidence="2" id="KW-0378">Hydrolase</keyword>
<reference evidence="6" key="1">
    <citation type="submission" date="2019-11" db="EMBL/GenBank/DDBJ databases">
        <title>The complete genome sequence of Saccharopolyspora sp. E2A.</title>
        <authorList>
            <person name="Zhang G."/>
        </authorList>
    </citation>
    <scope>NUCLEOTIDE SEQUENCE [LARGE SCALE GENOMIC DNA]</scope>
    <source>
        <strain evidence="6">E2A</strain>
    </source>
</reference>
<name>A0A5Q3Q759_9PSEU</name>
<protein>
    <submittedName>
        <fullName evidence="5">Type VII secretion system-associated protein</fullName>
    </submittedName>
</protein>
<dbReference type="Pfam" id="PF03747">
    <property type="entry name" value="ADP_ribosyl_GH"/>
    <property type="match status" value="2"/>
</dbReference>
<dbReference type="InterPro" id="IPR009839">
    <property type="entry name" value="SseB_N"/>
</dbReference>
<feature type="compositionally biased region" description="Acidic residues" evidence="3">
    <location>
        <begin position="742"/>
        <end position="751"/>
    </location>
</feature>
<feature type="region of interest" description="Disordered" evidence="3">
    <location>
        <begin position="186"/>
        <end position="248"/>
    </location>
</feature>
<comment type="similarity">
    <text evidence="1">Belongs to the ADP-ribosylglycohydrolase family.</text>
</comment>
<dbReference type="Proteomes" id="UP000371041">
    <property type="component" value="Chromosome"/>
</dbReference>
<dbReference type="EMBL" id="CP045929">
    <property type="protein sequence ID" value="QGK69266.1"/>
    <property type="molecule type" value="Genomic_DNA"/>
</dbReference>
<keyword evidence="6" id="KW-1185">Reference proteome</keyword>
<dbReference type="Gene3D" id="1.10.4080.10">
    <property type="entry name" value="ADP-ribosylation/Crystallin J1"/>
    <property type="match status" value="2"/>
</dbReference>
<dbReference type="RefSeq" id="WP_154075866.1">
    <property type="nucleotide sequence ID" value="NZ_CP045929.1"/>
</dbReference>
<evidence type="ECO:0000256" key="1">
    <source>
        <dbReference type="ARBA" id="ARBA00010702"/>
    </source>
</evidence>
<feature type="region of interest" description="Disordered" evidence="3">
    <location>
        <begin position="712"/>
        <end position="751"/>
    </location>
</feature>
<dbReference type="InterPro" id="IPR005502">
    <property type="entry name" value="Ribosyl_crysJ1"/>
</dbReference>
<dbReference type="AlphaFoldDB" id="A0A5Q3Q759"/>
<accession>A0A5Q3Q759</accession>
<evidence type="ECO:0000256" key="2">
    <source>
        <dbReference type="ARBA" id="ARBA00022801"/>
    </source>
</evidence>
<evidence type="ECO:0000259" key="4">
    <source>
        <dbReference type="Pfam" id="PF07179"/>
    </source>
</evidence>
<evidence type="ECO:0000313" key="6">
    <source>
        <dbReference type="Proteomes" id="UP000371041"/>
    </source>
</evidence>
<dbReference type="InterPro" id="IPR050792">
    <property type="entry name" value="ADP-ribosylglycohydrolase"/>
</dbReference>
<feature type="region of interest" description="Disordered" evidence="3">
    <location>
        <begin position="820"/>
        <end position="856"/>
    </location>
</feature>
<dbReference type="SUPFAM" id="SSF101478">
    <property type="entry name" value="ADP-ribosylglycohydrolase"/>
    <property type="match status" value="2"/>
</dbReference>
<feature type="compositionally biased region" description="Polar residues" evidence="3">
    <location>
        <begin position="188"/>
        <end position="199"/>
    </location>
</feature>